<dbReference type="OrthoDB" id="407298at2759"/>
<dbReference type="Gene3D" id="3.10.450.60">
    <property type="match status" value="1"/>
</dbReference>
<dbReference type="InterPro" id="IPR020833">
    <property type="entry name" value="LipOase_Fe_BS"/>
</dbReference>
<gene>
    <name evidence="17" type="ORF">BVC80_1271g17</name>
</gene>
<dbReference type="FunFam" id="4.10.375.10:FF:000001">
    <property type="entry name" value="Lipoxygenase"/>
    <property type="match status" value="1"/>
</dbReference>
<dbReference type="Gene3D" id="1.20.245.10">
    <property type="entry name" value="Lipoxygenase-1, Domain 5"/>
    <property type="match status" value="1"/>
</dbReference>
<evidence type="ECO:0000256" key="3">
    <source>
        <dbReference type="ARBA" id="ARBA00022516"/>
    </source>
</evidence>
<dbReference type="Gene3D" id="2.60.60.20">
    <property type="entry name" value="PLAT/LH2 domain"/>
    <property type="match status" value="1"/>
</dbReference>
<evidence type="ECO:0000256" key="7">
    <source>
        <dbReference type="ARBA" id="ARBA00022964"/>
    </source>
</evidence>
<name>A0A200Q004_MACCD</name>
<dbReference type="GO" id="GO:0031408">
    <property type="term" value="P:oxylipin biosynthetic process"/>
    <property type="evidence" value="ECO:0007669"/>
    <property type="project" value="UniProtKB-UniRule"/>
</dbReference>
<dbReference type="GO" id="GO:0006633">
    <property type="term" value="P:fatty acid biosynthetic process"/>
    <property type="evidence" value="ECO:0007669"/>
    <property type="project" value="UniProtKB-KW"/>
</dbReference>
<dbReference type="GO" id="GO:0046872">
    <property type="term" value="F:metal ion binding"/>
    <property type="evidence" value="ECO:0007669"/>
    <property type="project" value="UniProtKB-UniRule"/>
</dbReference>
<dbReference type="UniPathway" id="UPA00382"/>
<evidence type="ECO:0000256" key="5">
    <source>
        <dbReference type="ARBA" id="ARBA00022767"/>
    </source>
</evidence>
<reference evidence="17 18" key="1">
    <citation type="journal article" date="2017" name="Mol. Plant">
        <title>The Genome of Medicinal Plant Macleaya cordata Provides New Insights into Benzylisoquinoline Alkaloids Metabolism.</title>
        <authorList>
            <person name="Liu X."/>
            <person name="Liu Y."/>
            <person name="Huang P."/>
            <person name="Ma Y."/>
            <person name="Qing Z."/>
            <person name="Tang Q."/>
            <person name="Cao H."/>
            <person name="Cheng P."/>
            <person name="Zheng Y."/>
            <person name="Yuan Z."/>
            <person name="Zhou Y."/>
            <person name="Liu J."/>
            <person name="Tang Z."/>
            <person name="Zhuo Y."/>
            <person name="Zhang Y."/>
            <person name="Yu L."/>
            <person name="Huang J."/>
            <person name="Yang P."/>
            <person name="Peng Q."/>
            <person name="Zhang J."/>
            <person name="Jiang W."/>
            <person name="Zhang Z."/>
            <person name="Lin K."/>
            <person name="Ro D.K."/>
            <person name="Chen X."/>
            <person name="Xiong X."/>
            <person name="Shang Y."/>
            <person name="Huang S."/>
            <person name="Zeng J."/>
        </authorList>
    </citation>
    <scope>NUCLEOTIDE SEQUENCE [LARGE SCALE GENOMIC DNA]</scope>
    <source>
        <strain evidence="18">cv. BLH2017</strain>
        <tissue evidence="17">Root</tissue>
    </source>
</reference>
<dbReference type="Gene3D" id="4.10.375.10">
    <property type="entry name" value="Lipoxygenase-1, Domain 2"/>
    <property type="match status" value="1"/>
</dbReference>
<dbReference type="GO" id="GO:0016702">
    <property type="term" value="F:oxidoreductase activity, acting on single donors with incorporation of molecular oxygen, incorporation of two atoms of oxygen"/>
    <property type="evidence" value="ECO:0007669"/>
    <property type="project" value="InterPro"/>
</dbReference>
<dbReference type="EMBL" id="MVGT01003513">
    <property type="protein sequence ID" value="OVA03794.1"/>
    <property type="molecule type" value="Genomic_DNA"/>
</dbReference>
<dbReference type="Pfam" id="PF01477">
    <property type="entry name" value="PLAT"/>
    <property type="match status" value="1"/>
</dbReference>
<evidence type="ECO:0000256" key="8">
    <source>
        <dbReference type="ARBA" id="ARBA00023002"/>
    </source>
</evidence>
<proteinExistence type="inferred from homology"/>
<keyword evidence="9 13" id="KW-0408">Iron</keyword>
<protein>
    <recommendedName>
        <fullName evidence="14">Lipoxygenase</fullName>
        <ecNumber evidence="14">1.13.11.-</ecNumber>
    </recommendedName>
</protein>
<accession>A0A200Q004</accession>
<comment type="caution">
    <text evidence="12">Lacks conserved residue(s) required for the propagation of feature annotation.</text>
</comment>
<dbReference type="PRINTS" id="PR00468">
    <property type="entry name" value="PLTLPOXGNASE"/>
</dbReference>
<dbReference type="SUPFAM" id="SSF48484">
    <property type="entry name" value="Lipoxigenase"/>
    <property type="match status" value="1"/>
</dbReference>
<dbReference type="InterPro" id="IPR036392">
    <property type="entry name" value="PLAT/LH2_dom_sf"/>
</dbReference>
<dbReference type="FunCoup" id="A0A200Q004">
    <property type="interactions" value="76"/>
</dbReference>
<dbReference type="Gene3D" id="4.10.372.10">
    <property type="entry name" value="Lipoxygenase-1, Domain 3"/>
    <property type="match status" value="1"/>
</dbReference>
<dbReference type="InterPro" id="IPR001246">
    <property type="entry name" value="LipOase_plant"/>
</dbReference>
<comment type="function">
    <text evidence="14">Plant lipoxygenase may be involved in a number of diverse aspects of plant physiology including growth and development, pest resistance, and senescence or responses to wounding.</text>
</comment>
<evidence type="ECO:0000256" key="14">
    <source>
        <dbReference type="RuleBase" id="RU003975"/>
    </source>
</evidence>
<evidence type="ECO:0000256" key="6">
    <source>
        <dbReference type="ARBA" id="ARBA00022832"/>
    </source>
</evidence>
<dbReference type="InterPro" id="IPR042057">
    <property type="entry name" value="Lipoxy_PLAT/LH2"/>
</dbReference>
<dbReference type="InterPro" id="IPR020834">
    <property type="entry name" value="LipOase_CS"/>
</dbReference>
<evidence type="ECO:0000313" key="17">
    <source>
        <dbReference type="EMBL" id="OVA03794.1"/>
    </source>
</evidence>
<evidence type="ECO:0000256" key="10">
    <source>
        <dbReference type="ARBA" id="ARBA00023098"/>
    </source>
</evidence>
<dbReference type="Proteomes" id="UP000195402">
    <property type="component" value="Unassembled WGS sequence"/>
</dbReference>
<organism evidence="17 18">
    <name type="scientific">Macleaya cordata</name>
    <name type="common">Five-seeded plume-poppy</name>
    <name type="synonym">Bocconia cordata</name>
    <dbReference type="NCBI Taxonomy" id="56857"/>
    <lineage>
        <taxon>Eukaryota</taxon>
        <taxon>Viridiplantae</taxon>
        <taxon>Streptophyta</taxon>
        <taxon>Embryophyta</taxon>
        <taxon>Tracheophyta</taxon>
        <taxon>Spermatophyta</taxon>
        <taxon>Magnoliopsida</taxon>
        <taxon>Ranunculales</taxon>
        <taxon>Papaveraceae</taxon>
        <taxon>Papaveroideae</taxon>
        <taxon>Macleaya</taxon>
    </lineage>
</organism>
<keyword evidence="8 13" id="KW-0560">Oxidoreductase</keyword>
<dbReference type="EC" id="1.13.11.-" evidence="14"/>
<dbReference type="CDD" id="cd01751">
    <property type="entry name" value="PLAT_LH2"/>
    <property type="match status" value="1"/>
</dbReference>
<keyword evidence="11 14" id="KW-0275">Fatty acid biosynthesis</keyword>
<evidence type="ECO:0000256" key="4">
    <source>
        <dbReference type="ARBA" id="ARBA00022723"/>
    </source>
</evidence>
<evidence type="ECO:0000256" key="2">
    <source>
        <dbReference type="ARBA" id="ARBA00009419"/>
    </source>
</evidence>
<keyword evidence="5 14" id="KW-0925">Oxylipin biosynthesis</keyword>
<dbReference type="InterPro" id="IPR036226">
    <property type="entry name" value="LipOase_C_sf"/>
</dbReference>
<keyword evidence="10" id="KW-0443">Lipid metabolism</keyword>
<dbReference type="PRINTS" id="PR00087">
    <property type="entry name" value="LIPOXYGENASE"/>
</dbReference>
<keyword evidence="18" id="KW-1185">Reference proteome</keyword>
<dbReference type="OMA" id="LVGWFDK"/>
<dbReference type="PROSITE" id="PS00711">
    <property type="entry name" value="LIPOXYGENASE_1"/>
    <property type="match status" value="1"/>
</dbReference>
<keyword evidence="7 13" id="KW-0223">Dioxygenase</keyword>
<dbReference type="PROSITE" id="PS51393">
    <property type="entry name" value="LIPOXYGENASE_3"/>
    <property type="match status" value="1"/>
</dbReference>
<dbReference type="InParanoid" id="A0A200Q004"/>
<comment type="caution">
    <text evidence="17">The sequence shown here is derived from an EMBL/GenBank/DDBJ whole genome shotgun (WGS) entry which is preliminary data.</text>
</comment>
<dbReference type="PROSITE" id="PS50095">
    <property type="entry name" value="PLAT"/>
    <property type="match status" value="1"/>
</dbReference>
<dbReference type="STRING" id="56857.A0A200Q004"/>
<keyword evidence="3 14" id="KW-0444">Lipid biosynthesis</keyword>
<dbReference type="FunFam" id="3.10.450.60:FF:000002">
    <property type="entry name" value="Lipoxygenase"/>
    <property type="match status" value="1"/>
</dbReference>
<dbReference type="PANTHER" id="PTHR11771">
    <property type="entry name" value="LIPOXYGENASE"/>
    <property type="match status" value="1"/>
</dbReference>
<evidence type="ECO:0000256" key="13">
    <source>
        <dbReference type="RuleBase" id="RU003974"/>
    </source>
</evidence>
<evidence type="ECO:0000313" key="18">
    <source>
        <dbReference type="Proteomes" id="UP000195402"/>
    </source>
</evidence>
<comment type="similarity">
    <text evidence="2 13">Belongs to the lipoxygenase family.</text>
</comment>
<comment type="pathway">
    <text evidence="14">Lipid metabolism; oxylipin biosynthesis.</text>
</comment>
<evidence type="ECO:0000256" key="12">
    <source>
        <dbReference type="PROSITE-ProRule" id="PRU00152"/>
    </source>
</evidence>
<dbReference type="InterPro" id="IPR001024">
    <property type="entry name" value="PLAT/LH2_dom"/>
</dbReference>
<evidence type="ECO:0000259" key="15">
    <source>
        <dbReference type="PROSITE" id="PS50095"/>
    </source>
</evidence>
<dbReference type="SMART" id="SM00308">
    <property type="entry name" value="LH2"/>
    <property type="match status" value="1"/>
</dbReference>
<keyword evidence="6" id="KW-0276">Fatty acid metabolism</keyword>
<dbReference type="InterPro" id="IPR013819">
    <property type="entry name" value="LipOase_C"/>
</dbReference>
<evidence type="ECO:0000256" key="9">
    <source>
        <dbReference type="ARBA" id="ARBA00023004"/>
    </source>
</evidence>
<evidence type="ECO:0000256" key="1">
    <source>
        <dbReference type="ARBA" id="ARBA00001962"/>
    </source>
</evidence>
<dbReference type="AlphaFoldDB" id="A0A200Q004"/>
<evidence type="ECO:0000259" key="16">
    <source>
        <dbReference type="PROSITE" id="PS51393"/>
    </source>
</evidence>
<evidence type="ECO:0000256" key="11">
    <source>
        <dbReference type="ARBA" id="ARBA00023160"/>
    </source>
</evidence>
<dbReference type="InterPro" id="IPR000907">
    <property type="entry name" value="LipOase"/>
</dbReference>
<dbReference type="GO" id="GO:0034440">
    <property type="term" value="P:lipid oxidation"/>
    <property type="evidence" value="ECO:0007669"/>
    <property type="project" value="InterPro"/>
</dbReference>
<dbReference type="Pfam" id="PF00305">
    <property type="entry name" value="Lipoxygenase"/>
    <property type="match status" value="1"/>
</dbReference>
<feature type="domain" description="Lipoxygenase" evidence="16">
    <location>
        <begin position="218"/>
        <end position="796"/>
    </location>
</feature>
<comment type="cofactor">
    <cofactor evidence="1 13">
        <name>Fe cation</name>
        <dbReference type="ChEBI" id="CHEBI:24875"/>
    </cofactor>
</comment>
<feature type="domain" description="PLAT" evidence="15">
    <location>
        <begin position="93"/>
        <end position="215"/>
    </location>
</feature>
<dbReference type="PROSITE" id="PS00081">
    <property type="entry name" value="LIPOXYGENASE_2"/>
    <property type="match status" value="1"/>
</dbReference>
<dbReference type="InterPro" id="IPR027433">
    <property type="entry name" value="Lipoxygenase_dom_3"/>
</dbReference>
<sequence>MAGAKEIMGSLMVEKSSLLPSSFILQHNLQHNKLCFSPSLIPQQQKRKLNSRKVLRTPMAAISENLVRAVQEKPVQFKVRAVVIVKKKNKEDLKETIVNHFDALTEIIGRNVVLELLSTEIDPKTKAPKKSNQAVLRDWSKKSKIKAERVTYTVDFIVDSNFGIPGAITVTNKHQKEFFLESITIEGFACGAVHFTCNSWVQSQKDHPEKRIFFSNMPYLPSETPAGLKELREKELKQLRGDGQGFRKLSDRIYDFATYNDLGNPDKGIDLVRPTLGGESIPYPRRCRTGRPPTDIDMSAESRVEKPLPMYVPRDEAFEETKQHTFSAGRLRAVLHNLLPSLIASISAHNHDFKGFSDVDNLYKDGLLLKLGLQDELKKFPKIVHKIQETSEGLLKYDTPMIVSKDKFAWLRDDEFARQALAGINPVNIEKLEVFPPVSKLDPTIYGPQESAIKDEHILGYLNGMSVQEALEKNKLFMLDFHDAYLPFVERINALDGRKTYATRTLFFLSSTGTLKPIAIELSLPSTGSESQSKRVVTPPIDATSNWIWQLAKAHVCSNDAGIHQLVNHWLRTHACLEPFILAAHRQLSAMHPIFKLLDPHMRYTLEINCLARQNLINAGGVIEACFTPGQYCMEISAAAYKDWRFDLEGLPADLIRRGMAIEDPSQPHGLKLLIEDYPYATDGLLIWHAIEKWVKTYVNHYYPDSVLIRNDTELQAWYNESINVGHADLRKANWWPKLSNCDDLVRILTTLIWLASAQHAALNFGQYPYGGIFTNVGTGAKSRSCIWDAQGVRKY</sequence>
<dbReference type="SUPFAM" id="SSF49723">
    <property type="entry name" value="Lipase/lipooxygenase domain (PLAT/LH2 domain)"/>
    <property type="match status" value="1"/>
</dbReference>
<keyword evidence="4 13" id="KW-0479">Metal-binding</keyword>